<dbReference type="PIRSF" id="PIRSF000114">
    <property type="entry name" value="Glycerol-3-P_dh"/>
    <property type="match status" value="1"/>
</dbReference>
<gene>
    <name evidence="13" type="primary">gpsA</name>
    <name evidence="20" type="ORF">F0U83_06760</name>
</gene>
<evidence type="ECO:0000256" key="17">
    <source>
        <dbReference type="RuleBase" id="RU000437"/>
    </source>
</evidence>
<feature type="binding site" evidence="16">
    <location>
        <begin position="12"/>
        <end position="17"/>
    </location>
    <ligand>
        <name>NAD(+)</name>
        <dbReference type="ChEBI" id="CHEBI:57540"/>
    </ligand>
</feature>
<dbReference type="Pfam" id="PF01210">
    <property type="entry name" value="NAD_Gly3P_dh_N"/>
    <property type="match status" value="1"/>
</dbReference>
<feature type="binding site" evidence="16">
    <location>
        <position position="142"/>
    </location>
    <ligand>
        <name>NAD(+)</name>
        <dbReference type="ChEBI" id="CHEBI:57540"/>
    </ligand>
</feature>
<comment type="function">
    <text evidence="13">Catalyzes the reduction of the glycolytic intermediate dihydroxyacetone phosphate (DHAP) to sn-glycerol 3-phosphate (G3P), the key precursor for phospholipid synthesis.</text>
</comment>
<dbReference type="GO" id="GO:0046168">
    <property type="term" value="P:glycerol-3-phosphate catabolic process"/>
    <property type="evidence" value="ECO:0007669"/>
    <property type="project" value="InterPro"/>
</dbReference>
<keyword evidence="3 13" id="KW-0521">NADP</keyword>
<evidence type="ECO:0000256" key="2">
    <source>
        <dbReference type="ARBA" id="ARBA00022516"/>
    </source>
</evidence>
<reference evidence="20 21" key="1">
    <citation type="journal article" date="2019" name="Biochem. Eng. J.">
        <title>Metabolic engineering of the marine bacteria Neptunomonas concharum for the production of acetoin and meso-2,3-butanediol from acetate.</title>
        <authorList>
            <person name="Li W."/>
            <person name="Pu N."/>
            <person name="Liu C.-X."/>
            <person name="Yuan Q.-P."/>
            <person name="Li Z.-J."/>
        </authorList>
    </citation>
    <scope>NUCLEOTIDE SEQUENCE [LARGE SCALE GENOMIC DNA]</scope>
    <source>
        <strain evidence="20 21">JCM17730</strain>
    </source>
</reference>
<feature type="binding site" evidence="16">
    <location>
        <position position="257"/>
    </location>
    <ligand>
        <name>NAD(+)</name>
        <dbReference type="ChEBI" id="CHEBI:57540"/>
    </ligand>
</feature>
<keyword evidence="21" id="KW-1185">Reference proteome</keyword>
<feature type="binding site" evidence="13">
    <location>
        <position position="142"/>
    </location>
    <ligand>
        <name>NADPH</name>
        <dbReference type="ChEBI" id="CHEBI:57783"/>
    </ligand>
</feature>
<dbReference type="NCBIfam" id="NF000946">
    <property type="entry name" value="PRK00094.2-4"/>
    <property type="match status" value="1"/>
</dbReference>
<dbReference type="GO" id="GO:0005829">
    <property type="term" value="C:cytosol"/>
    <property type="evidence" value="ECO:0007669"/>
    <property type="project" value="TreeGrafter"/>
</dbReference>
<evidence type="ECO:0000256" key="8">
    <source>
        <dbReference type="ARBA" id="ARBA00023264"/>
    </source>
</evidence>
<feature type="binding site" evidence="13">
    <location>
        <position position="256"/>
    </location>
    <ligand>
        <name>sn-glycerol 3-phosphate</name>
        <dbReference type="ChEBI" id="CHEBI:57597"/>
    </ligand>
</feature>
<feature type="binding site" evidence="15">
    <location>
        <position position="110"/>
    </location>
    <ligand>
        <name>substrate</name>
    </ligand>
</feature>
<dbReference type="Proteomes" id="UP000324760">
    <property type="component" value="Chromosome"/>
</dbReference>
<dbReference type="FunFam" id="3.40.50.720:FF:000019">
    <property type="entry name" value="Glycerol-3-phosphate dehydrogenase [NAD(P)+]"/>
    <property type="match status" value="1"/>
</dbReference>
<comment type="similarity">
    <text evidence="1 13 17">Belongs to the NAD-dependent glycerol-3-phosphate dehydrogenase family.</text>
</comment>
<protein>
    <recommendedName>
        <fullName evidence="11 13">Glycerol-3-phosphate dehydrogenase [NAD(P)+]</fullName>
        <ecNumber evidence="10 13">1.1.1.94</ecNumber>
    </recommendedName>
    <alternativeName>
        <fullName evidence="13">NAD(P)(+)-dependent glycerol-3-phosphate dehydrogenase</fullName>
    </alternativeName>
    <alternativeName>
        <fullName evidence="12 13">NAD(P)H-dependent dihydroxyacetone-phosphate reductase</fullName>
    </alternativeName>
</protein>
<dbReference type="InterPro" id="IPR008927">
    <property type="entry name" value="6-PGluconate_DH-like_C_sf"/>
</dbReference>
<feature type="binding site" evidence="13">
    <location>
        <position position="110"/>
    </location>
    <ligand>
        <name>NADPH</name>
        <dbReference type="ChEBI" id="CHEBI:57783"/>
    </ligand>
</feature>
<evidence type="ECO:0000259" key="18">
    <source>
        <dbReference type="Pfam" id="PF01210"/>
    </source>
</evidence>
<comment type="catalytic activity">
    <reaction evidence="9">
        <text>sn-glycerol 3-phosphate + NADP(+) = dihydroxyacetone phosphate + NADPH + H(+)</text>
        <dbReference type="Rhea" id="RHEA:11096"/>
        <dbReference type="ChEBI" id="CHEBI:15378"/>
        <dbReference type="ChEBI" id="CHEBI:57597"/>
        <dbReference type="ChEBI" id="CHEBI:57642"/>
        <dbReference type="ChEBI" id="CHEBI:57783"/>
        <dbReference type="ChEBI" id="CHEBI:58349"/>
        <dbReference type="EC" id="1.1.1.94"/>
    </reaction>
    <physiologicalReaction direction="right-to-left" evidence="9">
        <dbReference type="Rhea" id="RHEA:11098"/>
    </physiologicalReaction>
</comment>
<dbReference type="KEGG" id="ncu:F0U83_06760"/>
<dbReference type="GO" id="GO:0141152">
    <property type="term" value="F:glycerol-3-phosphate dehydrogenase (NAD+) activity"/>
    <property type="evidence" value="ECO:0007669"/>
    <property type="project" value="RHEA"/>
</dbReference>
<sequence>MNAKQQKVAVLGGGSFGTVIANIMAEKGICVSQWMRDATRAEEINQRHLNSRYLPDYPLSDSLVATTDIAEAVKGAQLVFVSIPSQSFREVVRMAKPYLVAGQGVISTTKGIEGETFSLMSQILCDELPDARVGVLSGPNLAKEVAKHQLTATVIASDDEALRSEVQDALHQSYFRVYASSDKYGVELGGTLKNIYAIAAGLSAALGMGENTKSMLMTRSLAEMSRFAVSMGANPMTFLGLAGVGDLIVTCMSPLSRNYRVGYALGSGQTLNEAVDALGEVAEGVNTIRIIKAKADEQNIYMPLVSGLYEVVFNGAHVQEVAKTLMTSEQSTDVEFVLPRDAV</sequence>
<feature type="binding site" evidence="13">
    <location>
        <position position="281"/>
    </location>
    <ligand>
        <name>NADPH</name>
        <dbReference type="ChEBI" id="CHEBI:57783"/>
    </ligand>
</feature>
<dbReference type="UniPathway" id="UPA00940"/>
<dbReference type="NCBIfam" id="NF000942">
    <property type="entry name" value="PRK00094.1-4"/>
    <property type="match status" value="1"/>
</dbReference>
<dbReference type="GO" id="GO:0051287">
    <property type="term" value="F:NAD binding"/>
    <property type="evidence" value="ECO:0007669"/>
    <property type="project" value="InterPro"/>
</dbReference>
<keyword evidence="13" id="KW-0547">Nucleotide-binding</keyword>
<dbReference type="InterPro" id="IPR011128">
    <property type="entry name" value="G3P_DH_NAD-dep_N"/>
</dbReference>
<name>A0A5P1R9Z4_9GAMM</name>
<evidence type="ECO:0000256" key="13">
    <source>
        <dbReference type="HAMAP-Rule" id="MF_00394"/>
    </source>
</evidence>
<keyword evidence="7 13" id="KW-0594">Phospholipid biosynthesis</keyword>
<feature type="binding site" evidence="13">
    <location>
        <position position="36"/>
    </location>
    <ligand>
        <name>NADPH</name>
        <dbReference type="ChEBI" id="CHEBI:57783"/>
    </ligand>
</feature>
<dbReference type="HAMAP" id="MF_00394">
    <property type="entry name" value="NAD_Glyc3P_dehydrog"/>
    <property type="match status" value="1"/>
</dbReference>
<evidence type="ECO:0000313" key="20">
    <source>
        <dbReference type="EMBL" id="QEQ96428.1"/>
    </source>
</evidence>
<comment type="subcellular location">
    <subcellularLocation>
        <location evidence="13">Cytoplasm</location>
    </subcellularLocation>
</comment>
<comment type="pathway">
    <text evidence="13">Membrane lipid metabolism; glycerophospholipid metabolism.</text>
</comment>
<dbReference type="GO" id="GO:0141153">
    <property type="term" value="F:glycerol-3-phosphate dehydrogenase (NADP+) activity"/>
    <property type="evidence" value="ECO:0007669"/>
    <property type="project" value="RHEA"/>
</dbReference>
<evidence type="ECO:0000256" key="14">
    <source>
        <dbReference type="PIRSR" id="PIRSR000114-1"/>
    </source>
</evidence>
<evidence type="ECO:0000256" key="15">
    <source>
        <dbReference type="PIRSR" id="PIRSR000114-2"/>
    </source>
</evidence>
<feature type="binding site" evidence="15">
    <location>
        <begin position="257"/>
        <end position="258"/>
    </location>
    <ligand>
        <name>substrate</name>
    </ligand>
</feature>
<evidence type="ECO:0000256" key="9">
    <source>
        <dbReference type="ARBA" id="ARBA00052716"/>
    </source>
</evidence>
<feature type="binding site" evidence="13">
    <location>
        <position position="283"/>
    </location>
    <ligand>
        <name>NADPH</name>
        <dbReference type="ChEBI" id="CHEBI:57783"/>
    </ligand>
</feature>
<feature type="binding site" evidence="13">
    <location>
        <position position="16"/>
    </location>
    <ligand>
        <name>NADPH</name>
        <dbReference type="ChEBI" id="CHEBI:57783"/>
    </ligand>
</feature>
<dbReference type="EMBL" id="CP043869">
    <property type="protein sequence ID" value="QEQ96428.1"/>
    <property type="molecule type" value="Genomic_DNA"/>
</dbReference>
<dbReference type="SUPFAM" id="SSF51735">
    <property type="entry name" value="NAD(P)-binding Rossmann-fold domains"/>
    <property type="match status" value="1"/>
</dbReference>
<dbReference type="PANTHER" id="PTHR11728:SF1">
    <property type="entry name" value="GLYCEROL-3-PHOSPHATE DEHYDROGENASE [NAD(+)] 2, CHLOROPLASTIC"/>
    <property type="match status" value="1"/>
</dbReference>
<feature type="binding site" evidence="13">
    <location>
        <position position="15"/>
    </location>
    <ligand>
        <name>NADPH</name>
        <dbReference type="ChEBI" id="CHEBI:57783"/>
    </ligand>
</feature>
<evidence type="ECO:0000256" key="4">
    <source>
        <dbReference type="ARBA" id="ARBA00023002"/>
    </source>
</evidence>
<dbReference type="InterPro" id="IPR013328">
    <property type="entry name" value="6PGD_dom2"/>
</dbReference>
<evidence type="ECO:0000313" key="21">
    <source>
        <dbReference type="Proteomes" id="UP000324760"/>
    </source>
</evidence>
<evidence type="ECO:0000256" key="7">
    <source>
        <dbReference type="ARBA" id="ARBA00023209"/>
    </source>
</evidence>
<dbReference type="FunFam" id="1.10.1040.10:FF:000001">
    <property type="entry name" value="Glycerol-3-phosphate dehydrogenase [NAD(P)+]"/>
    <property type="match status" value="1"/>
</dbReference>
<dbReference type="GO" id="GO:0046167">
    <property type="term" value="P:glycerol-3-phosphate biosynthetic process"/>
    <property type="evidence" value="ECO:0007669"/>
    <property type="project" value="UniProtKB-UniRule"/>
</dbReference>
<evidence type="ECO:0000256" key="5">
    <source>
        <dbReference type="ARBA" id="ARBA00023027"/>
    </source>
</evidence>
<feature type="binding site" evidence="13">
    <location>
        <position position="258"/>
    </location>
    <ligand>
        <name>sn-glycerol 3-phosphate</name>
        <dbReference type="ChEBI" id="CHEBI:57597"/>
    </ligand>
</feature>
<evidence type="ECO:0000256" key="11">
    <source>
        <dbReference type="ARBA" id="ARBA00069372"/>
    </source>
</evidence>
<dbReference type="PROSITE" id="PS00957">
    <property type="entry name" value="NAD_G3PDH"/>
    <property type="match status" value="1"/>
</dbReference>
<evidence type="ECO:0000256" key="3">
    <source>
        <dbReference type="ARBA" id="ARBA00022857"/>
    </source>
</evidence>
<dbReference type="GO" id="GO:0046474">
    <property type="term" value="P:glycerophospholipid biosynthetic process"/>
    <property type="evidence" value="ECO:0007669"/>
    <property type="project" value="TreeGrafter"/>
</dbReference>
<dbReference type="InterPro" id="IPR036291">
    <property type="entry name" value="NAD(P)-bd_dom_sf"/>
</dbReference>
<keyword evidence="2 13" id="KW-0444">Lipid biosynthesis</keyword>
<feature type="binding site" evidence="13">
    <location>
        <position position="257"/>
    </location>
    <ligand>
        <name>NADPH</name>
        <dbReference type="ChEBI" id="CHEBI:57783"/>
    </ligand>
</feature>
<feature type="binding site" evidence="13">
    <location>
        <position position="110"/>
    </location>
    <ligand>
        <name>sn-glycerol 3-phosphate</name>
        <dbReference type="ChEBI" id="CHEBI:57597"/>
    </ligand>
</feature>
<keyword evidence="8 13" id="KW-1208">Phospholipid metabolism</keyword>
<evidence type="ECO:0000256" key="16">
    <source>
        <dbReference type="PIRSR" id="PIRSR000114-3"/>
    </source>
</evidence>
<evidence type="ECO:0000256" key="1">
    <source>
        <dbReference type="ARBA" id="ARBA00011009"/>
    </source>
</evidence>
<dbReference type="Pfam" id="PF07479">
    <property type="entry name" value="NAD_Gly3P_dh_C"/>
    <property type="match status" value="1"/>
</dbReference>
<dbReference type="OrthoDB" id="9812273at2"/>
<evidence type="ECO:0000256" key="12">
    <source>
        <dbReference type="ARBA" id="ARBA00080511"/>
    </source>
</evidence>
<evidence type="ECO:0000259" key="19">
    <source>
        <dbReference type="Pfam" id="PF07479"/>
    </source>
</evidence>
<dbReference type="InterPro" id="IPR006109">
    <property type="entry name" value="G3P_DH_NAD-dep_C"/>
</dbReference>
<feature type="domain" description="Glycerol-3-phosphate dehydrogenase NAD-dependent C-terminal" evidence="19">
    <location>
        <begin position="182"/>
        <end position="322"/>
    </location>
</feature>
<feature type="binding site" evidence="13">
    <location>
        <position position="53"/>
    </location>
    <ligand>
        <name>NADPH</name>
        <dbReference type="ChEBI" id="CHEBI:57783"/>
    </ligand>
</feature>
<feature type="binding site" evidence="13">
    <location>
        <position position="246"/>
    </location>
    <ligand>
        <name>sn-glycerol 3-phosphate</name>
        <dbReference type="ChEBI" id="CHEBI:57597"/>
    </ligand>
</feature>
<keyword evidence="5 13" id="KW-0520">NAD</keyword>
<accession>A0A5P1R9Z4</accession>
<dbReference type="EC" id="1.1.1.94" evidence="10 13"/>
<evidence type="ECO:0000256" key="10">
    <source>
        <dbReference type="ARBA" id="ARBA00066687"/>
    </source>
</evidence>
<organism evidence="20 21">
    <name type="scientific">Neptunomonas concharum</name>
    <dbReference type="NCBI Taxonomy" id="1031538"/>
    <lineage>
        <taxon>Bacteria</taxon>
        <taxon>Pseudomonadati</taxon>
        <taxon>Pseudomonadota</taxon>
        <taxon>Gammaproteobacteria</taxon>
        <taxon>Oceanospirillales</taxon>
        <taxon>Oceanospirillaceae</taxon>
        <taxon>Neptunomonas</taxon>
    </lineage>
</organism>
<dbReference type="InterPro" id="IPR006168">
    <property type="entry name" value="G3P_DH_NAD-dep"/>
</dbReference>
<dbReference type="RefSeq" id="WP_138988449.1">
    <property type="nucleotide sequence ID" value="NZ_CP043869.1"/>
</dbReference>
<dbReference type="PANTHER" id="PTHR11728">
    <property type="entry name" value="GLYCEROL-3-PHOSPHATE DEHYDROGENASE"/>
    <property type="match status" value="1"/>
</dbReference>
<keyword evidence="4 13" id="KW-0560">Oxidoreductase</keyword>
<evidence type="ECO:0000256" key="6">
    <source>
        <dbReference type="ARBA" id="ARBA00023098"/>
    </source>
</evidence>
<dbReference type="SUPFAM" id="SSF48179">
    <property type="entry name" value="6-phosphogluconate dehydrogenase C-terminal domain-like"/>
    <property type="match status" value="1"/>
</dbReference>
<feature type="domain" description="Glycerol-3-phosphate dehydrogenase NAD-dependent N-terminal" evidence="18">
    <location>
        <begin position="7"/>
        <end position="161"/>
    </location>
</feature>
<feature type="binding site" evidence="13">
    <location>
        <position position="193"/>
    </location>
    <ligand>
        <name>sn-glycerol 3-phosphate</name>
        <dbReference type="ChEBI" id="CHEBI:57597"/>
    </ligand>
</feature>
<feature type="active site" description="Proton acceptor" evidence="13 14">
    <location>
        <position position="193"/>
    </location>
</feature>
<keyword evidence="13" id="KW-0963">Cytoplasm</keyword>
<dbReference type="Gene3D" id="1.10.1040.10">
    <property type="entry name" value="N-(1-d-carboxylethyl)-l-norvaline Dehydrogenase, domain 2"/>
    <property type="match status" value="1"/>
</dbReference>
<comment type="caution">
    <text evidence="13">Lacks conserved residue(s) required for the propagation of feature annotation.</text>
</comment>
<dbReference type="Gene3D" id="3.40.50.720">
    <property type="entry name" value="NAD(P)-binding Rossmann-like Domain"/>
    <property type="match status" value="1"/>
</dbReference>
<feature type="binding site" evidence="13">
    <location>
        <position position="138"/>
    </location>
    <ligand>
        <name>sn-glycerol 3-phosphate</name>
        <dbReference type="ChEBI" id="CHEBI:57597"/>
    </ligand>
</feature>
<dbReference type="NCBIfam" id="NF000940">
    <property type="entry name" value="PRK00094.1-2"/>
    <property type="match status" value="1"/>
</dbReference>
<dbReference type="AlphaFoldDB" id="A0A5P1R9Z4"/>
<feature type="binding site" evidence="13">
    <location>
        <position position="257"/>
    </location>
    <ligand>
        <name>sn-glycerol 3-phosphate</name>
        <dbReference type="ChEBI" id="CHEBI:57597"/>
    </ligand>
</feature>
<dbReference type="PRINTS" id="PR00077">
    <property type="entry name" value="GPDHDRGNASE"/>
</dbReference>
<keyword evidence="6 13" id="KW-0443">Lipid metabolism</keyword>
<proteinExistence type="inferred from homology"/>
<comment type="catalytic activity">
    <reaction evidence="13">
        <text>sn-glycerol 3-phosphate + NAD(+) = dihydroxyacetone phosphate + NADH + H(+)</text>
        <dbReference type="Rhea" id="RHEA:11092"/>
        <dbReference type="ChEBI" id="CHEBI:15378"/>
        <dbReference type="ChEBI" id="CHEBI:57540"/>
        <dbReference type="ChEBI" id="CHEBI:57597"/>
        <dbReference type="ChEBI" id="CHEBI:57642"/>
        <dbReference type="ChEBI" id="CHEBI:57945"/>
        <dbReference type="EC" id="1.1.1.94"/>
    </reaction>
</comment>
<dbReference type="GO" id="GO:0005975">
    <property type="term" value="P:carbohydrate metabolic process"/>
    <property type="evidence" value="ECO:0007669"/>
    <property type="project" value="InterPro"/>
</dbReference>